<dbReference type="Pfam" id="PF03772">
    <property type="entry name" value="Competence"/>
    <property type="match status" value="1"/>
</dbReference>
<evidence type="ECO:0000256" key="5">
    <source>
        <dbReference type="ARBA" id="ARBA00023136"/>
    </source>
</evidence>
<organism evidence="9 10">
    <name type="scientific">Brevibacterium ammoniilyticum</name>
    <dbReference type="NCBI Taxonomy" id="1046555"/>
    <lineage>
        <taxon>Bacteria</taxon>
        <taxon>Bacillati</taxon>
        <taxon>Actinomycetota</taxon>
        <taxon>Actinomycetes</taxon>
        <taxon>Micrococcales</taxon>
        <taxon>Brevibacteriaceae</taxon>
        <taxon>Brevibacterium</taxon>
    </lineage>
</organism>
<reference evidence="9 10" key="1">
    <citation type="submission" date="2024-02" db="EMBL/GenBank/DDBJ databases">
        <title>Characterization of antibiotic resistant novel bacterial strains and their environmental applications.</title>
        <authorList>
            <person name="Manzoor S."/>
            <person name="Abbas S."/>
            <person name="Arshad M."/>
            <person name="Li W.J."/>
            <person name="Ahmed I."/>
        </authorList>
    </citation>
    <scope>NUCLEOTIDE SEQUENCE [LARGE SCALE GENOMIC DNA]</scope>
    <source>
        <strain evidence="9 10">KACC 15558</strain>
    </source>
</reference>
<evidence type="ECO:0000313" key="10">
    <source>
        <dbReference type="Proteomes" id="UP001498935"/>
    </source>
</evidence>
<feature type="region of interest" description="Disordered" evidence="6">
    <location>
        <begin position="612"/>
        <end position="648"/>
    </location>
</feature>
<keyword evidence="3 7" id="KW-0812">Transmembrane</keyword>
<keyword evidence="10" id="KW-1185">Reference proteome</keyword>
<name>A0ABP9TYJ8_9MICO</name>
<dbReference type="InterPro" id="IPR052159">
    <property type="entry name" value="Competence_DNA_uptake"/>
</dbReference>
<keyword evidence="2" id="KW-1003">Cell membrane</keyword>
<comment type="subcellular location">
    <subcellularLocation>
        <location evidence="1">Cell membrane</location>
        <topology evidence="1">Multi-pass membrane protein</topology>
    </subcellularLocation>
</comment>
<evidence type="ECO:0000313" key="9">
    <source>
        <dbReference type="EMBL" id="GAA5340363.1"/>
    </source>
</evidence>
<evidence type="ECO:0000256" key="3">
    <source>
        <dbReference type="ARBA" id="ARBA00022692"/>
    </source>
</evidence>
<dbReference type="EMBL" id="BAABNP010000005">
    <property type="protein sequence ID" value="GAA5340363.1"/>
    <property type="molecule type" value="Genomic_DNA"/>
</dbReference>
<dbReference type="SUPFAM" id="SSF56281">
    <property type="entry name" value="Metallo-hydrolase/oxidoreductase"/>
    <property type="match status" value="1"/>
</dbReference>
<dbReference type="InterPro" id="IPR036866">
    <property type="entry name" value="RibonucZ/Hydroxyglut_hydro"/>
</dbReference>
<dbReference type="RefSeq" id="WP_342037780.1">
    <property type="nucleotide sequence ID" value="NZ_BAABBK010000008.1"/>
</dbReference>
<dbReference type="PANTHER" id="PTHR30619:SF1">
    <property type="entry name" value="RECOMBINATION PROTEIN 2"/>
    <property type="match status" value="1"/>
</dbReference>
<feature type="transmembrane region" description="Helical" evidence="7">
    <location>
        <begin position="292"/>
        <end position="316"/>
    </location>
</feature>
<feature type="transmembrane region" description="Helical" evidence="7">
    <location>
        <begin position="232"/>
        <end position="248"/>
    </location>
</feature>
<keyword evidence="4 7" id="KW-1133">Transmembrane helix</keyword>
<feature type="transmembrane region" description="Helical" evidence="7">
    <location>
        <begin position="20"/>
        <end position="45"/>
    </location>
</feature>
<keyword evidence="5 7" id="KW-0472">Membrane</keyword>
<evidence type="ECO:0000256" key="7">
    <source>
        <dbReference type="SAM" id="Phobius"/>
    </source>
</evidence>
<dbReference type="PANTHER" id="PTHR30619">
    <property type="entry name" value="DNA INTERNALIZATION/COMPETENCE PROTEIN COMEC/REC2"/>
    <property type="match status" value="1"/>
</dbReference>
<feature type="transmembrane region" description="Helical" evidence="7">
    <location>
        <begin position="328"/>
        <end position="349"/>
    </location>
</feature>
<dbReference type="Proteomes" id="UP001498935">
    <property type="component" value="Unassembled WGS sequence"/>
</dbReference>
<feature type="compositionally biased region" description="Gly residues" evidence="6">
    <location>
        <begin position="614"/>
        <end position="624"/>
    </location>
</feature>
<dbReference type="NCBIfam" id="TIGR00360">
    <property type="entry name" value="ComEC_N-term"/>
    <property type="match status" value="1"/>
</dbReference>
<feature type="domain" description="Metallo-beta-lactamase" evidence="8">
    <location>
        <begin position="496"/>
        <end position="670"/>
    </location>
</feature>
<evidence type="ECO:0000259" key="8">
    <source>
        <dbReference type="SMART" id="SM00849"/>
    </source>
</evidence>
<feature type="transmembrane region" description="Helical" evidence="7">
    <location>
        <begin position="461"/>
        <end position="479"/>
    </location>
</feature>
<accession>A0ABP9TYJ8</accession>
<comment type="caution">
    <text evidence="9">The sequence shown here is derived from an EMBL/GenBank/DDBJ whole genome shotgun (WGS) entry which is preliminary data.</text>
</comment>
<feature type="transmembrane region" description="Helical" evidence="7">
    <location>
        <begin position="436"/>
        <end position="454"/>
    </location>
</feature>
<sequence>MTGTLWPGSVRLVACAAGLWALALLAPGPSALLLTPVVGLIGFLLLRTRHHLGVGLIVFACLASIQLTSLTAARGPDGPAETTGIVIGSTQPGPSGWSRLTLLTPGGLTEVLSPGTPPAGAHVRMRTDRLDRIRISRSEPAVIRAPNRIWQWRAQLRERFRADSTAVGHDGGALLPGLVIGDTAPQDAQMVEDMRTVSLTHVSAVSGTNVTIVSLGAGLLAGACRAGPRTRVSVGVLTCLGYVFVVGVEPSAIRAAGMAVAVAVVFLRGGGIAPVAVIAGTVSLLLTALPMLAASVGFALSVISTCAIMFAVPALLRRLNVHWPRVPSILLTALVVPLIAQLACTPVLVAIDPRIGGWSVVANALASPAVLPATITGFVSLVCSGLGLLGLPWLPILADAAAWLGSLCAWWIVAVARVCARLPGASLAWPDPPQGSIIALVLLAVLTAGIVLLVRRRLWGLPVIVLAVALGAVVVVTGSPKGPARDWLVLVCDVGQGSAAVVNLGGGRGLVVDAGKEPAPVDECLDGSGITEFDLVISHFDADHSGGYAGTTWSRSLRRLLVSANAAGGPEVAQIVRDTGAEVVPLSRGDGIDLGGVQAEVLWPPGGRAPAGAVGSGLGTGAGVPGDTSAGAGTRPGAPRDASAGTAARNEDSVVLRIDLARLSVLLPGDIGEEEQTVLAQSLQPVDVLVAPHHGSGDLSEDFYRGAGARLGAVSVGENRYGHPTEESLSAFGPVPVLRTDLCGTIALYAEGRYSTARGCER</sequence>
<dbReference type="SMART" id="SM00849">
    <property type="entry name" value="Lactamase_B"/>
    <property type="match status" value="1"/>
</dbReference>
<gene>
    <name evidence="9" type="ORF">KACC15558_14030</name>
</gene>
<dbReference type="InterPro" id="IPR001279">
    <property type="entry name" value="Metallo-B-lactamas"/>
</dbReference>
<proteinExistence type="predicted"/>
<evidence type="ECO:0000256" key="6">
    <source>
        <dbReference type="SAM" id="MobiDB-lite"/>
    </source>
</evidence>
<evidence type="ECO:0000256" key="4">
    <source>
        <dbReference type="ARBA" id="ARBA00022989"/>
    </source>
</evidence>
<feature type="transmembrane region" description="Helical" evidence="7">
    <location>
        <begin position="396"/>
        <end position="416"/>
    </location>
</feature>
<dbReference type="InterPro" id="IPR004477">
    <property type="entry name" value="ComEC_N"/>
</dbReference>
<dbReference type="Gene3D" id="3.60.15.10">
    <property type="entry name" value="Ribonuclease Z/Hydroxyacylglutathione hydrolase-like"/>
    <property type="match status" value="1"/>
</dbReference>
<feature type="transmembrane region" description="Helical" evidence="7">
    <location>
        <begin position="260"/>
        <end position="286"/>
    </location>
</feature>
<feature type="transmembrane region" description="Helical" evidence="7">
    <location>
        <begin position="369"/>
        <end position="389"/>
    </location>
</feature>
<protein>
    <submittedName>
        <fullName evidence="9">ComEC/Rec2 family competence protein</fullName>
    </submittedName>
</protein>
<evidence type="ECO:0000256" key="1">
    <source>
        <dbReference type="ARBA" id="ARBA00004651"/>
    </source>
</evidence>
<evidence type="ECO:0000256" key="2">
    <source>
        <dbReference type="ARBA" id="ARBA00022475"/>
    </source>
</evidence>